<organism evidence="2 3">
    <name type="scientific">Mycena albidolilacea</name>
    <dbReference type="NCBI Taxonomy" id="1033008"/>
    <lineage>
        <taxon>Eukaryota</taxon>
        <taxon>Fungi</taxon>
        <taxon>Dikarya</taxon>
        <taxon>Basidiomycota</taxon>
        <taxon>Agaricomycotina</taxon>
        <taxon>Agaricomycetes</taxon>
        <taxon>Agaricomycetidae</taxon>
        <taxon>Agaricales</taxon>
        <taxon>Marasmiineae</taxon>
        <taxon>Mycenaceae</taxon>
        <taxon>Mycena</taxon>
    </lineage>
</organism>
<evidence type="ECO:0000313" key="2">
    <source>
        <dbReference type="EMBL" id="KAJ7310816.1"/>
    </source>
</evidence>
<feature type="region of interest" description="Disordered" evidence="1">
    <location>
        <begin position="1"/>
        <end position="24"/>
    </location>
</feature>
<accession>A0AAD7EBR9</accession>
<dbReference type="AlphaFoldDB" id="A0AAD7EBR9"/>
<protein>
    <submittedName>
        <fullName evidence="2">Uncharacterized protein</fullName>
    </submittedName>
</protein>
<sequence>MSSELERSAGTEDRTSHAPGKDGVVSICSAGYVTVEVGGGKENQKNGGVVIRRPKERREEEEGREIGAVELSPCTQARRWRRNSTSLAQALVTARILLTAGHSSSSTQYSATQAAASARSSRLVPSNPTRIKHILTIQNQPRLHLHPPLRCPQHVSIYGAKLGRHSRILVVYRQTHEPNSISPPPVQSRESSTTPNRTQPENPRRIMCGAVEERLVFCGMRGGDVIIAPPKKATKRRDLEGEDGGGRRRASQRGQEESEENSVWDKWSVTIHMKKGIKRKT</sequence>
<gene>
    <name evidence="2" type="ORF">DFH08DRAFT_822916</name>
</gene>
<proteinExistence type="predicted"/>
<evidence type="ECO:0000313" key="3">
    <source>
        <dbReference type="Proteomes" id="UP001218218"/>
    </source>
</evidence>
<evidence type="ECO:0000256" key="1">
    <source>
        <dbReference type="SAM" id="MobiDB-lite"/>
    </source>
</evidence>
<name>A0AAD7EBR9_9AGAR</name>
<feature type="region of interest" description="Disordered" evidence="1">
    <location>
        <begin position="176"/>
        <end position="204"/>
    </location>
</feature>
<feature type="region of interest" description="Disordered" evidence="1">
    <location>
        <begin position="37"/>
        <end position="64"/>
    </location>
</feature>
<dbReference type="Proteomes" id="UP001218218">
    <property type="component" value="Unassembled WGS sequence"/>
</dbReference>
<dbReference type="EMBL" id="JARIHO010000077">
    <property type="protein sequence ID" value="KAJ7310816.1"/>
    <property type="molecule type" value="Genomic_DNA"/>
</dbReference>
<feature type="region of interest" description="Disordered" evidence="1">
    <location>
        <begin position="229"/>
        <end position="266"/>
    </location>
</feature>
<comment type="caution">
    <text evidence="2">The sequence shown here is derived from an EMBL/GenBank/DDBJ whole genome shotgun (WGS) entry which is preliminary data.</text>
</comment>
<keyword evidence="3" id="KW-1185">Reference proteome</keyword>
<reference evidence="2" key="1">
    <citation type="submission" date="2023-03" db="EMBL/GenBank/DDBJ databases">
        <title>Massive genome expansion in bonnet fungi (Mycena s.s.) driven by repeated elements and novel gene families across ecological guilds.</title>
        <authorList>
            <consortium name="Lawrence Berkeley National Laboratory"/>
            <person name="Harder C.B."/>
            <person name="Miyauchi S."/>
            <person name="Viragh M."/>
            <person name="Kuo A."/>
            <person name="Thoen E."/>
            <person name="Andreopoulos B."/>
            <person name="Lu D."/>
            <person name="Skrede I."/>
            <person name="Drula E."/>
            <person name="Henrissat B."/>
            <person name="Morin E."/>
            <person name="Kohler A."/>
            <person name="Barry K."/>
            <person name="LaButti K."/>
            <person name="Morin E."/>
            <person name="Salamov A."/>
            <person name="Lipzen A."/>
            <person name="Mereny Z."/>
            <person name="Hegedus B."/>
            <person name="Baldrian P."/>
            <person name="Stursova M."/>
            <person name="Weitz H."/>
            <person name="Taylor A."/>
            <person name="Grigoriev I.V."/>
            <person name="Nagy L.G."/>
            <person name="Martin F."/>
            <person name="Kauserud H."/>
        </authorList>
    </citation>
    <scope>NUCLEOTIDE SEQUENCE</scope>
    <source>
        <strain evidence="2">CBHHK002</strain>
    </source>
</reference>
<feature type="compositionally biased region" description="Basic and acidic residues" evidence="1">
    <location>
        <begin position="1"/>
        <end position="20"/>
    </location>
</feature>
<feature type="compositionally biased region" description="Polar residues" evidence="1">
    <location>
        <begin position="188"/>
        <end position="201"/>
    </location>
</feature>